<reference evidence="4" key="2">
    <citation type="submission" date="2020-09" db="EMBL/GenBank/DDBJ databases">
        <authorList>
            <person name="Sun Q."/>
            <person name="Zhou Y."/>
        </authorList>
    </citation>
    <scope>NUCLEOTIDE SEQUENCE</scope>
    <source>
        <strain evidence="4">CGMCC 1.12987</strain>
    </source>
</reference>
<protein>
    <submittedName>
        <fullName evidence="4">Uncharacterized protein</fullName>
    </submittedName>
</protein>
<keyword evidence="2" id="KW-0812">Transmembrane</keyword>
<keyword evidence="1" id="KW-0175">Coiled coil</keyword>
<name>A0A917FVK6_9BACL</name>
<keyword evidence="5" id="KW-1185">Reference proteome</keyword>
<evidence type="ECO:0000313" key="4">
    <source>
        <dbReference type="EMBL" id="GGG04760.1"/>
    </source>
</evidence>
<evidence type="ECO:0000256" key="3">
    <source>
        <dbReference type="SAM" id="SignalP"/>
    </source>
</evidence>
<evidence type="ECO:0000313" key="5">
    <source>
        <dbReference type="Proteomes" id="UP000644756"/>
    </source>
</evidence>
<comment type="caution">
    <text evidence="4">The sequence shown here is derived from an EMBL/GenBank/DDBJ whole genome shotgun (WGS) entry which is preliminary data.</text>
</comment>
<keyword evidence="2" id="KW-1133">Transmembrane helix</keyword>
<feature type="chain" id="PRO_5037204589" evidence="3">
    <location>
        <begin position="31"/>
        <end position="163"/>
    </location>
</feature>
<feature type="signal peptide" evidence="3">
    <location>
        <begin position="1"/>
        <end position="30"/>
    </location>
</feature>
<feature type="coiled-coil region" evidence="1">
    <location>
        <begin position="46"/>
        <end position="126"/>
    </location>
</feature>
<gene>
    <name evidence="4" type="ORF">GCM10010916_22310</name>
</gene>
<sequence length="163" mass="19371">MTKKSFFYATFIMSIAFLFHAFHSPSTAHAGFFDRVKDIYTAPEKLDEVREEYNNLLNSIEQQQAELNATRQEAIDSAMRFEEEQRKWIEQNEAYRQQNQMLAARNQELTQRLANLETEQQNRKALIHKVILITSSIIGLILIYFISMRLLRITIWRREKRAL</sequence>
<proteinExistence type="predicted"/>
<keyword evidence="2" id="KW-0472">Membrane</keyword>
<dbReference type="RefSeq" id="WP_188531134.1">
    <property type="nucleotide sequence ID" value="NZ_BMGR01000006.1"/>
</dbReference>
<dbReference type="Proteomes" id="UP000644756">
    <property type="component" value="Unassembled WGS sequence"/>
</dbReference>
<accession>A0A917FVK6</accession>
<keyword evidence="3" id="KW-0732">Signal</keyword>
<organism evidence="4 5">
    <name type="scientific">Paenibacillus abyssi</name>
    <dbReference type="NCBI Taxonomy" id="1340531"/>
    <lineage>
        <taxon>Bacteria</taxon>
        <taxon>Bacillati</taxon>
        <taxon>Bacillota</taxon>
        <taxon>Bacilli</taxon>
        <taxon>Bacillales</taxon>
        <taxon>Paenibacillaceae</taxon>
        <taxon>Paenibacillus</taxon>
    </lineage>
</organism>
<evidence type="ECO:0000256" key="1">
    <source>
        <dbReference type="SAM" id="Coils"/>
    </source>
</evidence>
<reference evidence="4" key="1">
    <citation type="journal article" date="2014" name="Int. J. Syst. Evol. Microbiol.">
        <title>Complete genome sequence of Corynebacterium casei LMG S-19264T (=DSM 44701T), isolated from a smear-ripened cheese.</title>
        <authorList>
            <consortium name="US DOE Joint Genome Institute (JGI-PGF)"/>
            <person name="Walter F."/>
            <person name="Albersmeier A."/>
            <person name="Kalinowski J."/>
            <person name="Ruckert C."/>
        </authorList>
    </citation>
    <scope>NUCLEOTIDE SEQUENCE</scope>
    <source>
        <strain evidence="4">CGMCC 1.12987</strain>
    </source>
</reference>
<dbReference type="EMBL" id="BMGR01000006">
    <property type="protein sequence ID" value="GGG04760.1"/>
    <property type="molecule type" value="Genomic_DNA"/>
</dbReference>
<evidence type="ECO:0000256" key="2">
    <source>
        <dbReference type="SAM" id="Phobius"/>
    </source>
</evidence>
<dbReference type="AlphaFoldDB" id="A0A917FVK6"/>
<feature type="transmembrane region" description="Helical" evidence="2">
    <location>
        <begin position="130"/>
        <end position="151"/>
    </location>
</feature>